<name>H0I3C1_9HYPH</name>
<evidence type="ECO:0000313" key="3">
    <source>
        <dbReference type="Proteomes" id="UP000003250"/>
    </source>
</evidence>
<protein>
    <submittedName>
        <fullName evidence="2">Metallo-beta-lactamase superfamily protein</fullName>
    </submittedName>
</protein>
<dbReference type="CDD" id="cd14503">
    <property type="entry name" value="PTP-bact"/>
    <property type="match status" value="1"/>
</dbReference>
<keyword evidence="3" id="KW-1185">Reference proteome</keyword>
<gene>
    <name evidence="2" type="ORF">MAXJ12_34929</name>
</gene>
<dbReference type="Proteomes" id="UP000003250">
    <property type="component" value="Unassembled WGS sequence"/>
</dbReference>
<evidence type="ECO:0000313" key="2">
    <source>
        <dbReference type="EMBL" id="EHK52517.1"/>
    </source>
</evidence>
<dbReference type="SUPFAM" id="SSF52799">
    <property type="entry name" value="(Phosphotyrosine protein) phosphatases II"/>
    <property type="match status" value="1"/>
</dbReference>
<accession>H0I3C1</accession>
<dbReference type="OrthoDB" id="9805710at2"/>
<dbReference type="Gene3D" id="3.90.190.10">
    <property type="entry name" value="Protein tyrosine phosphatase superfamily"/>
    <property type="match status" value="1"/>
</dbReference>
<feature type="domain" description="Beta-lactamase hydrolase-like protein phosphatase-like" evidence="1">
    <location>
        <begin position="3"/>
        <end position="107"/>
    </location>
</feature>
<organism evidence="2 3">
    <name type="scientific">Mesorhizobium alhagi CCNWXJ12-2</name>
    <dbReference type="NCBI Taxonomy" id="1107882"/>
    <lineage>
        <taxon>Bacteria</taxon>
        <taxon>Pseudomonadati</taxon>
        <taxon>Pseudomonadota</taxon>
        <taxon>Alphaproteobacteria</taxon>
        <taxon>Hyphomicrobiales</taxon>
        <taxon>Phyllobacteriaceae</taxon>
        <taxon>Allomesorhizobium</taxon>
    </lineage>
</organism>
<proteinExistence type="predicted"/>
<dbReference type="Pfam" id="PF04273">
    <property type="entry name" value="BLH_phosphatase"/>
    <property type="match status" value="1"/>
</dbReference>
<dbReference type="GO" id="GO:0016787">
    <property type="term" value="F:hydrolase activity"/>
    <property type="evidence" value="ECO:0007669"/>
    <property type="project" value="InterPro"/>
</dbReference>
<dbReference type="AlphaFoldDB" id="H0I3C1"/>
<reference evidence="2 3" key="1">
    <citation type="journal article" date="2012" name="J. Bacteriol.">
        <title>Draft Genome Sequence of Mesorhizobium alhagi CCNWXJ12-2T, a Novel Salt-Resistant Species Isolated from the Desert of Northwestern China.</title>
        <authorList>
            <person name="Zhou M."/>
            <person name="Chen W."/>
            <person name="Chen H."/>
            <person name="Wei G."/>
        </authorList>
    </citation>
    <scope>NUCLEOTIDE SEQUENCE [LARGE SCALE GENOMIC DNA]</scope>
    <source>
        <strain evidence="2 3">CCNWXJ12-2</strain>
    </source>
</reference>
<dbReference type="PATRIC" id="fig|1107882.3.peg.6730"/>
<dbReference type="EMBL" id="AHAM01000319">
    <property type="protein sequence ID" value="EHK52517.1"/>
    <property type="molecule type" value="Genomic_DNA"/>
</dbReference>
<dbReference type="InterPro" id="IPR005939">
    <property type="entry name" value="BLH_phosphatase-like"/>
</dbReference>
<dbReference type="InterPro" id="IPR029021">
    <property type="entry name" value="Prot-tyrosine_phosphatase-like"/>
</dbReference>
<evidence type="ECO:0000259" key="1">
    <source>
        <dbReference type="Pfam" id="PF04273"/>
    </source>
</evidence>
<dbReference type="RefSeq" id="WP_008840528.1">
    <property type="nucleotide sequence ID" value="NZ_AHAM01000319.1"/>
</dbReference>
<dbReference type="NCBIfam" id="TIGR01244">
    <property type="entry name" value="TIGR01244 family sulfur transferase"/>
    <property type="match status" value="1"/>
</dbReference>
<sequence length="140" mass="14861">MKKISDRLYVGPQLTAHDISRAKSQGFAAIMNNRPDGEEPGQPSAAENRSVAEGELLAYTHIPVTAGEISEGQVRAFQQALSRAAGPVLAHCKTGTRSAVLHAIGEVLDGRMEKNEVIPFGQSVGLDLSGAVKWLDANGR</sequence>